<comment type="caution">
    <text evidence="2">The sequence shown here is derived from an EMBL/GenBank/DDBJ whole genome shotgun (WGS) entry which is preliminary data.</text>
</comment>
<accession>A0A920C705</accession>
<feature type="domain" description="Helicase Helix-turn-helix" evidence="1">
    <location>
        <begin position="253"/>
        <end position="341"/>
    </location>
</feature>
<dbReference type="Pfam" id="PF14493">
    <property type="entry name" value="HTH_40"/>
    <property type="match status" value="1"/>
</dbReference>
<keyword evidence="3" id="KW-1185">Reference proteome</keyword>
<reference evidence="2" key="1">
    <citation type="submission" date="2021-03" db="EMBL/GenBank/DDBJ databases">
        <title>Antimicrobial resistance genes in bacteria isolated from Japanese honey, and their potential for conferring macrolide and lincosamide resistance in the American foulbrood pathogen Paenibacillus larvae.</title>
        <authorList>
            <person name="Okamoto M."/>
            <person name="Kumagai M."/>
            <person name="Kanamori H."/>
            <person name="Takamatsu D."/>
        </authorList>
    </citation>
    <scope>NUCLEOTIDE SEQUENCE</scope>
    <source>
        <strain evidence="2">J43TS3</strain>
    </source>
</reference>
<dbReference type="InterPro" id="IPR029491">
    <property type="entry name" value="Helicase_HTH"/>
</dbReference>
<evidence type="ECO:0000313" key="2">
    <source>
        <dbReference type="EMBL" id="GIO28481.1"/>
    </source>
</evidence>
<dbReference type="Gene3D" id="1.10.10.1390">
    <property type="entry name" value="ATP-dependent DNA helicase RecQ"/>
    <property type="match status" value="1"/>
</dbReference>
<dbReference type="InterPro" id="IPR008308">
    <property type="entry name" value="YpbB-like"/>
</dbReference>
<evidence type="ECO:0000259" key="1">
    <source>
        <dbReference type="Pfam" id="PF14493"/>
    </source>
</evidence>
<dbReference type="RefSeq" id="WP_212921943.1">
    <property type="nucleotide sequence ID" value="NZ_BORP01000007.1"/>
</dbReference>
<protein>
    <recommendedName>
        <fullName evidence="1">Helicase Helix-turn-helix domain-containing protein</fullName>
    </recommendedName>
</protein>
<dbReference type="Proteomes" id="UP000676917">
    <property type="component" value="Unassembled WGS sequence"/>
</dbReference>
<proteinExistence type="predicted"/>
<organism evidence="2 3">
    <name type="scientific">Ornithinibacillus bavariensis</name>
    <dbReference type="NCBI Taxonomy" id="545502"/>
    <lineage>
        <taxon>Bacteria</taxon>
        <taxon>Bacillati</taxon>
        <taxon>Bacillota</taxon>
        <taxon>Bacilli</taxon>
        <taxon>Bacillales</taxon>
        <taxon>Bacillaceae</taxon>
        <taxon>Ornithinibacillus</taxon>
    </lineage>
</organism>
<evidence type="ECO:0000313" key="3">
    <source>
        <dbReference type="Proteomes" id="UP000676917"/>
    </source>
</evidence>
<gene>
    <name evidence="2" type="primary">ypbB</name>
    <name evidence="2" type="ORF">J43TS3_30920</name>
</gene>
<name>A0A920C705_9BACI</name>
<dbReference type="PIRSF" id="PIRSF021350">
    <property type="entry name" value="UCP021350"/>
    <property type="match status" value="1"/>
</dbReference>
<sequence>MYFEGIILDCITEINENRSISGIFHLLVGKKSIQSVHDARLFQLEQYYGIYPTLRRIDLQAIVSNLQQKKLVDNGSKDGFYQITEKGRRHLIKFKKSPLYAYYRGLLYNGTDVLFFKRLHLLIQTYSNIRMKNTAFIPVVDDVDVAGWVKAFYKKNWSVTASLILYEELHKLLQGLEEKEAEVLVNRLSGYHHYGMSMDQIALNYQLPIHDVNLLTVGIIHQMMYQIHRHKEDYPVLYQLIRENNNNKFITKTANQTYQLLLERYSPETIAKIRKLKLNTVYDHIVEIALYDKEFSIEPFVDTKTRKEIVSVINRCKSYKLKTIKDNCNPYISYFQIRLVLTRL</sequence>
<dbReference type="InterPro" id="IPR013324">
    <property type="entry name" value="RNA_pol_sigma_r3/r4-like"/>
</dbReference>
<dbReference type="EMBL" id="BORP01000007">
    <property type="protein sequence ID" value="GIO28481.1"/>
    <property type="molecule type" value="Genomic_DNA"/>
</dbReference>
<dbReference type="AlphaFoldDB" id="A0A920C705"/>
<dbReference type="SUPFAM" id="SSF88659">
    <property type="entry name" value="Sigma3 and sigma4 domains of RNA polymerase sigma factors"/>
    <property type="match status" value="1"/>
</dbReference>